<sequence length="71" mass="8120">MLLLCYHIKTTKEEGYICWAPCCSQFHDWEVDMQIKGYQQHKICAEPHLQKKEMIGFLGGAVAVPPLANVQ</sequence>
<dbReference type="AlphaFoldDB" id="A0A915L1V8"/>
<name>A0A915L1V8_ROMCU</name>
<accession>A0A915L1V8</accession>
<dbReference type="Proteomes" id="UP000887565">
    <property type="component" value="Unplaced"/>
</dbReference>
<evidence type="ECO:0000313" key="1">
    <source>
        <dbReference type="Proteomes" id="UP000887565"/>
    </source>
</evidence>
<protein>
    <submittedName>
        <fullName evidence="2">Uncharacterized protein</fullName>
    </submittedName>
</protein>
<evidence type="ECO:0000313" key="2">
    <source>
        <dbReference type="WBParaSite" id="nRc.2.0.1.t43743-RA"/>
    </source>
</evidence>
<organism evidence="1 2">
    <name type="scientific">Romanomermis culicivorax</name>
    <name type="common">Nematode worm</name>
    <dbReference type="NCBI Taxonomy" id="13658"/>
    <lineage>
        <taxon>Eukaryota</taxon>
        <taxon>Metazoa</taxon>
        <taxon>Ecdysozoa</taxon>
        <taxon>Nematoda</taxon>
        <taxon>Enoplea</taxon>
        <taxon>Dorylaimia</taxon>
        <taxon>Mermithida</taxon>
        <taxon>Mermithoidea</taxon>
        <taxon>Mermithidae</taxon>
        <taxon>Romanomermis</taxon>
    </lineage>
</organism>
<proteinExistence type="predicted"/>
<dbReference type="WBParaSite" id="nRc.2.0.1.t43743-RA">
    <property type="protein sequence ID" value="nRc.2.0.1.t43743-RA"/>
    <property type="gene ID" value="nRc.2.0.1.g43743"/>
</dbReference>
<keyword evidence="1" id="KW-1185">Reference proteome</keyword>
<reference evidence="2" key="1">
    <citation type="submission" date="2022-11" db="UniProtKB">
        <authorList>
            <consortium name="WormBaseParasite"/>
        </authorList>
    </citation>
    <scope>IDENTIFICATION</scope>
</reference>